<sequence length="161" mass="18576">MACCLGTCWTDRWLDLYAIDVEQHKQQLGLNLHDGSRQYALKSEKCLDTFGLPIRYLRSTSLTLIILAHEYRHICQIHAKYNNLASQRSWWNQSRLHAELVLGESIQYESETPEVIFTGRCGLTGEKFGIFLVNMIIIFLLHKHIRPQDLETTASRSLSPS</sequence>
<keyword evidence="2" id="KW-1185">Reference proteome</keyword>
<evidence type="ECO:0000313" key="2">
    <source>
        <dbReference type="Proteomes" id="UP000077248"/>
    </source>
</evidence>
<dbReference type="EMBL" id="KV441484">
    <property type="protein sequence ID" value="OAG18295.1"/>
    <property type="molecule type" value="Genomic_DNA"/>
</dbReference>
<dbReference type="KEGG" id="aalt:CC77DRAFT_225814"/>
<dbReference type="VEuPathDB" id="FungiDB:CC77DRAFT_225814"/>
<proteinExistence type="predicted"/>
<organism evidence="1 2">
    <name type="scientific">Alternaria alternata</name>
    <name type="common">Alternaria rot fungus</name>
    <name type="synonym">Torula alternata</name>
    <dbReference type="NCBI Taxonomy" id="5599"/>
    <lineage>
        <taxon>Eukaryota</taxon>
        <taxon>Fungi</taxon>
        <taxon>Dikarya</taxon>
        <taxon>Ascomycota</taxon>
        <taxon>Pezizomycotina</taxon>
        <taxon>Dothideomycetes</taxon>
        <taxon>Pleosporomycetidae</taxon>
        <taxon>Pleosporales</taxon>
        <taxon>Pleosporineae</taxon>
        <taxon>Pleosporaceae</taxon>
        <taxon>Alternaria</taxon>
        <taxon>Alternaria sect. Alternaria</taxon>
        <taxon>Alternaria alternata complex</taxon>
    </lineage>
</organism>
<protein>
    <submittedName>
        <fullName evidence="1">Uncharacterized protein</fullName>
    </submittedName>
</protein>
<gene>
    <name evidence="1" type="ORF">CC77DRAFT_225814</name>
</gene>
<evidence type="ECO:0000313" key="1">
    <source>
        <dbReference type="EMBL" id="OAG18295.1"/>
    </source>
</evidence>
<dbReference type="AlphaFoldDB" id="A0A177DEU2"/>
<dbReference type="Proteomes" id="UP000077248">
    <property type="component" value="Unassembled WGS sequence"/>
</dbReference>
<name>A0A177DEU2_ALTAL</name>
<dbReference type="RefSeq" id="XP_018383716.1">
    <property type="nucleotide sequence ID" value="XM_018530727.1"/>
</dbReference>
<dbReference type="GeneID" id="29116321"/>
<reference evidence="1 2" key="1">
    <citation type="submission" date="2016-05" db="EMBL/GenBank/DDBJ databases">
        <title>Comparative analysis of secretome profiles of manganese(II)-oxidizing ascomycete fungi.</title>
        <authorList>
            <consortium name="DOE Joint Genome Institute"/>
            <person name="Zeiner C.A."/>
            <person name="Purvine S.O."/>
            <person name="Zink E.M."/>
            <person name="Wu S."/>
            <person name="Pasa-Tolic L."/>
            <person name="Chaput D.L."/>
            <person name="Haridas S."/>
            <person name="Grigoriev I.V."/>
            <person name="Santelli C.M."/>
            <person name="Hansel C.M."/>
        </authorList>
    </citation>
    <scope>NUCLEOTIDE SEQUENCE [LARGE SCALE GENOMIC DNA]</scope>
    <source>
        <strain evidence="1 2">SRC1lrK2f</strain>
    </source>
</reference>
<accession>A0A177DEU2</accession>